<feature type="DNA-binding region" description="H-T-H motif" evidence="4">
    <location>
        <begin position="37"/>
        <end position="56"/>
    </location>
</feature>
<dbReference type="InterPro" id="IPR023772">
    <property type="entry name" value="DNA-bd_HTH_TetR-type_CS"/>
</dbReference>
<dbReference type="Pfam" id="PF17920">
    <property type="entry name" value="TetR_C_16"/>
    <property type="match status" value="1"/>
</dbReference>
<name>A0A1S2Q9F7_9ACTN</name>
<dbReference type="PROSITE" id="PS01081">
    <property type="entry name" value="HTH_TETR_1"/>
    <property type="match status" value="1"/>
</dbReference>
<dbReference type="PRINTS" id="PR00455">
    <property type="entry name" value="HTHTETR"/>
</dbReference>
<dbReference type="PANTHER" id="PTHR30055">
    <property type="entry name" value="HTH-TYPE TRANSCRIPTIONAL REGULATOR RUTR"/>
    <property type="match status" value="1"/>
</dbReference>
<dbReference type="SUPFAM" id="SSF46689">
    <property type="entry name" value="Homeodomain-like"/>
    <property type="match status" value="1"/>
</dbReference>
<dbReference type="GO" id="GO:0000976">
    <property type="term" value="F:transcription cis-regulatory region binding"/>
    <property type="evidence" value="ECO:0007669"/>
    <property type="project" value="TreeGrafter"/>
</dbReference>
<dbReference type="SUPFAM" id="SSF48498">
    <property type="entry name" value="Tetracyclin repressor-like, C-terminal domain"/>
    <property type="match status" value="1"/>
</dbReference>
<dbReference type="InterPro" id="IPR050109">
    <property type="entry name" value="HTH-type_TetR-like_transc_reg"/>
</dbReference>
<organism evidence="6 7">
    <name type="scientific">Streptomyces monashensis</name>
    <dbReference type="NCBI Taxonomy" id="1678012"/>
    <lineage>
        <taxon>Bacteria</taxon>
        <taxon>Bacillati</taxon>
        <taxon>Actinomycetota</taxon>
        <taxon>Actinomycetes</taxon>
        <taxon>Kitasatosporales</taxon>
        <taxon>Streptomycetaceae</taxon>
        <taxon>Streptomyces</taxon>
    </lineage>
</organism>
<keyword evidence="7" id="KW-1185">Reference proteome</keyword>
<comment type="caution">
    <text evidence="6">The sequence shown here is derived from an EMBL/GenBank/DDBJ whole genome shotgun (WGS) entry which is preliminary data.</text>
</comment>
<dbReference type="PROSITE" id="PS50977">
    <property type="entry name" value="HTH_TETR_2"/>
    <property type="match status" value="1"/>
</dbReference>
<keyword evidence="2 4" id="KW-0238">DNA-binding</keyword>
<dbReference type="GO" id="GO:0003700">
    <property type="term" value="F:DNA-binding transcription factor activity"/>
    <property type="evidence" value="ECO:0007669"/>
    <property type="project" value="TreeGrafter"/>
</dbReference>
<evidence type="ECO:0000313" key="7">
    <source>
        <dbReference type="Proteomes" id="UP000179642"/>
    </source>
</evidence>
<dbReference type="PANTHER" id="PTHR30055:SF234">
    <property type="entry name" value="HTH-TYPE TRANSCRIPTIONAL REGULATOR BETI"/>
    <property type="match status" value="1"/>
</dbReference>
<accession>A0A1S2Q9F7</accession>
<reference evidence="6 7" key="1">
    <citation type="submission" date="2016-10" db="EMBL/GenBank/DDBJ databases">
        <title>Genome sequence of Streptomyces sp. MUSC 1.</title>
        <authorList>
            <person name="Lee L.-H."/>
            <person name="Ser H.-L."/>
            <person name="Law J.W.-F."/>
        </authorList>
    </citation>
    <scope>NUCLEOTIDE SEQUENCE [LARGE SCALE GENOMIC DNA]</scope>
    <source>
        <strain evidence="6 7">MUSC 1</strain>
    </source>
</reference>
<evidence type="ECO:0000256" key="1">
    <source>
        <dbReference type="ARBA" id="ARBA00023015"/>
    </source>
</evidence>
<evidence type="ECO:0000256" key="4">
    <source>
        <dbReference type="PROSITE-ProRule" id="PRU00335"/>
    </source>
</evidence>
<dbReference type="AlphaFoldDB" id="A0A1S2Q9F7"/>
<dbReference type="InterPro" id="IPR036271">
    <property type="entry name" value="Tet_transcr_reg_TetR-rel_C_sf"/>
</dbReference>
<dbReference type="EMBL" id="MLYO01000041">
    <property type="protein sequence ID" value="OIK02251.1"/>
    <property type="molecule type" value="Genomic_DNA"/>
</dbReference>
<keyword evidence="1" id="KW-0805">Transcription regulation</keyword>
<dbReference type="InterPro" id="IPR041678">
    <property type="entry name" value="TetR_C_16"/>
</dbReference>
<dbReference type="Gene3D" id="1.10.357.10">
    <property type="entry name" value="Tetracycline Repressor, domain 2"/>
    <property type="match status" value="1"/>
</dbReference>
<keyword evidence="3" id="KW-0804">Transcription</keyword>
<evidence type="ECO:0000313" key="6">
    <source>
        <dbReference type="EMBL" id="OIK02251.1"/>
    </source>
</evidence>
<evidence type="ECO:0000256" key="2">
    <source>
        <dbReference type="ARBA" id="ARBA00023125"/>
    </source>
</evidence>
<protein>
    <submittedName>
        <fullName evidence="6">TetR family transcriptional regulator</fullName>
    </submittedName>
</protein>
<evidence type="ECO:0000259" key="5">
    <source>
        <dbReference type="PROSITE" id="PS50977"/>
    </source>
</evidence>
<dbReference type="Proteomes" id="UP000179642">
    <property type="component" value="Unassembled WGS sequence"/>
</dbReference>
<gene>
    <name evidence="6" type="ORF">BIV23_24905</name>
</gene>
<dbReference type="Pfam" id="PF00440">
    <property type="entry name" value="TetR_N"/>
    <property type="match status" value="1"/>
</dbReference>
<evidence type="ECO:0000256" key="3">
    <source>
        <dbReference type="ARBA" id="ARBA00023163"/>
    </source>
</evidence>
<feature type="domain" description="HTH tetR-type" evidence="5">
    <location>
        <begin position="14"/>
        <end position="74"/>
    </location>
</feature>
<dbReference type="InterPro" id="IPR001647">
    <property type="entry name" value="HTH_TetR"/>
</dbReference>
<dbReference type="Gene3D" id="1.10.10.60">
    <property type="entry name" value="Homeodomain-like"/>
    <property type="match status" value="1"/>
</dbReference>
<sequence>MPRQDTPHRPRDARGTRTRILHAAGAVFSERGYEAATVRDIAGRAGVNQALIFRYFGSKKALLTEVMAQGGKEQVSGTPPDRLFETALRGVLADGGKPGSDRLLAVYLRSIGSADAAPDTVRALGEEYAAALAALSTADDSKLRAQLAMAWLLGIGLMRVVVGQEPLASAEPDTICGHVLTALDGLLRDGTAPGGGGAEQRSGERS</sequence>
<proteinExistence type="predicted"/>
<dbReference type="InterPro" id="IPR009057">
    <property type="entry name" value="Homeodomain-like_sf"/>
</dbReference>